<protein>
    <submittedName>
        <fullName evidence="1">Uncharacterized protein</fullName>
    </submittedName>
</protein>
<dbReference type="AlphaFoldDB" id="A0A0D1EET2"/>
<dbReference type="RefSeq" id="WP_043919620.1">
    <property type="nucleotide sequence ID" value="NZ_FZPF01000008.1"/>
</dbReference>
<proteinExistence type="predicted"/>
<reference evidence="1 2" key="1">
    <citation type="submission" date="2015-02" db="EMBL/GenBank/DDBJ databases">
        <title>Genome Sequence of Jannaschia aquimarina DSM28248, a member of the Roseobacter clade.</title>
        <authorList>
            <person name="Voget S."/>
            <person name="Daniel R."/>
        </authorList>
    </citation>
    <scope>NUCLEOTIDE SEQUENCE [LARGE SCALE GENOMIC DNA]</scope>
    <source>
        <strain evidence="1 2">GSW-M26</strain>
    </source>
</reference>
<evidence type="ECO:0000313" key="1">
    <source>
        <dbReference type="EMBL" id="KIT15391.1"/>
    </source>
</evidence>
<dbReference type="PATRIC" id="fig|935700.4.peg.2925"/>
<gene>
    <name evidence="1" type="ORF">jaqu_28240</name>
</gene>
<comment type="caution">
    <text evidence="1">The sequence shown here is derived from an EMBL/GenBank/DDBJ whole genome shotgun (WGS) entry which is preliminary data.</text>
</comment>
<accession>A0A0D1EET2</accession>
<name>A0A0D1EET2_9RHOB</name>
<dbReference type="EMBL" id="JYFE01000050">
    <property type="protein sequence ID" value="KIT15391.1"/>
    <property type="molecule type" value="Genomic_DNA"/>
</dbReference>
<keyword evidence="2" id="KW-1185">Reference proteome</keyword>
<evidence type="ECO:0000313" key="2">
    <source>
        <dbReference type="Proteomes" id="UP000032232"/>
    </source>
</evidence>
<sequence>MPRQRLVRIERVRLDPLEGLAHGIAVLRAPEGSLDRYPVAAPVAPEWSFERTLDALGRAARA</sequence>
<dbReference type="STRING" id="935700.jaqu_28240"/>
<organism evidence="1 2">
    <name type="scientific">Jannaschia aquimarina</name>
    <dbReference type="NCBI Taxonomy" id="935700"/>
    <lineage>
        <taxon>Bacteria</taxon>
        <taxon>Pseudomonadati</taxon>
        <taxon>Pseudomonadota</taxon>
        <taxon>Alphaproteobacteria</taxon>
        <taxon>Rhodobacterales</taxon>
        <taxon>Roseobacteraceae</taxon>
        <taxon>Jannaschia</taxon>
    </lineage>
</organism>
<dbReference type="Proteomes" id="UP000032232">
    <property type="component" value="Unassembled WGS sequence"/>
</dbReference>